<dbReference type="Proteomes" id="UP000032309">
    <property type="component" value="Unassembled WGS sequence"/>
</dbReference>
<evidence type="ECO:0000256" key="3">
    <source>
        <dbReference type="ARBA" id="ARBA00022989"/>
    </source>
</evidence>
<dbReference type="Gene3D" id="6.10.250.2700">
    <property type="match status" value="2"/>
</dbReference>
<evidence type="ECO:0000256" key="2">
    <source>
        <dbReference type="ARBA" id="ARBA00022692"/>
    </source>
</evidence>
<dbReference type="RefSeq" id="WP_052563401.1">
    <property type="nucleotide sequence ID" value="NZ_BAFN01000001.1"/>
</dbReference>
<gene>
    <name evidence="8" type="ORF">BROSI_A1864</name>
</gene>
<dbReference type="Pfam" id="PF07798">
    <property type="entry name" value="CCDC90-like"/>
    <property type="match status" value="1"/>
</dbReference>
<dbReference type="InterPro" id="IPR024461">
    <property type="entry name" value="CCDC90-like"/>
</dbReference>
<evidence type="ECO:0000256" key="4">
    <source>
        <dbReference type="ARBA" id="ARBA00023054"/>
    </source>
</evidence>
<keyword evidence="4 6" id="KW-0175">Coiled coil</keyword>
<accession>A0ABQ0JXZ5</accession>
<evidence type="ECO:0000313" key="8">
    <source>
        <dbReference type="EMBL" id="GAN33344.1"/>
    </source>
</evidence>
<feature type="coiled-coil region" evidence="6">
    <location>
        <begin position="19"/>
        <end position="78"/>
    </location>
</feature>
<name>A0ABQ0JXZ5_9BACT</name>
<keyword evidence="5 7" id="KW-0472">Membrane</keyword>
<proteinExistence type="predicted"/>
<sequence length="164" mass="18885">MPIINTLEIYEDLKSQFKEEEARTLTKALEKSLEEYQKKQESFLATKDDIVKLREEVKDDITKLREEVKGDIAKLREEVKGDIAKLREEVKGDIAKLREEVKGDIAKLRGETKDDINKLWVGTNADINKLRNELANAKAEIIKWLFIFLIGQGVSIIGILKFIK</sequence>
<dbReference type="EMBL" id="BAFN01000001">
    <property type="protein sequence ID" value="GAN33344.1"/>
    <property type="molecule type" value="Genomic_DNA"/>
</dbReference>
<reference evidence="9" key="1">
    <citation type="journal article" date="2015" name="Genome Announc.">
        <title>Draft Genome Sequence of an Anaerobic Ammonium-Oxidizing Bacterium, "Candidatus Brocadia sinica".</title>
        <authorList>
            <person name="Oshiki M."/>
            <person name="Shinyako-Hata K."/>
            <person name="Satoh H."/>
            <person name="Okabe S."/>
        </authorList>
    </citation>
    <scope>NUCLEOTIDE SEQUENCE [LARGE SCALE GENOMIC DNA]</scope>
    <source>
        <strain evidence="9">JPN1</strain>
    </source>
</reference>
<evidence type="ECO:0000256" key="5">
    <source>
        <dbReference type="ARBA" id="ARBA00023136"/>
    </source>
</evidence>
<keyword evidence="2 7" id="KW-0812">Transmembrane</keyword>
<evidence type="ECO:0008006" key="10">
    <source>
        <dbReference type="Google" id="ProtNLM"/>
    </source>
</evidence>
<keyword evidence="3 7" id="KW-1133">Transmembrane helix</keyword>
<protein>
    <recommendedName>
        <fullName evidence="10">DUF1640 domain-containing protein</fullName>
    </recommendedName>
</protein>
<evidence type="ECO:0000256" key="6">
    <source>
        <dbReference type="SAM" id="Coils"/>
    </source>
</evidence>
<comment type="subcellular location">
    <subcellularLocation>
        <location evidence="1">Membrane</location>
    </subcellularLocation>
</comment>
<evidence type="ECO:0000313" key="9">
    <source>
        <dbReference type="Proteomes" id="UP000032309"/>
    </source>
</evidence>
<evidence type="ECO:0000256" key="1">
    <source>
        <dbReference type="ARBA" id="ARBA00004370"/>
    </source>
</evidence>
<feature type="transmembrane region" description="Helical" evidence="7">
    <location>
        <begin position="141"/>
        <end position="163"/>
    </location>
</feature>
<organism evidence="8 9">
    <name type="scientific">Candidatus Brocadia sinica JPN1</name>
    <dbReference type="NCBI Taxonomy" id="1197129"/>
    <lineage>
        <taxon>Bacteria</taxon>
        <taxon>Pseudomonadati</taxon>
        <taxon>Planctomycetota</taxon>
        <taxon>Candidatus Brocadiia</taxon>
        <taxon>Candidatus Brocadiales</taxon>
        <taxon>Candidatus Brocadiaceae</taxon>
        <taxon>Candidatus Brocadia</taxon>
    </lineage>
</organism>
<comment type="caution">
    <text evidence="8">The sequence shown here is derived from an EMBL/GenBank/DDBJ whole genome shotgun (WGS) entry which is preliminary data.</text>
</comment>
<evidence type="ECO:0000256" key="7">
    <source>
        <dbReference type="SAM" id="Phobius"/>
    </source>
</evidence>
<dbReference type="SUPFAM" id="SSF58113">
    <property type="entry name" value="Apolipoprotein A-I"/>
    <property type="match status" value="1"/>
</dbReference>
<keyword evidence="9" id="KW-1185">Reference proteome</keyword>